<evidence type="ECO:0000313" key="2">
    <source>
        <dbReference type="Proteomes" id="UP000010411"/>
    </source>
</evidence>
<accession>L1KRS9</accession>
<protein>
    <submittedName>
        <fullName evidence="1">Uncharacterized protein</fullName>
    </submittedName>
</protein>
<name>L1KRS9_9ACTN</name>
<sequence>MVFRVEPHHGEEPVREFGAAVRDTFRDAFRDVVRDTFRDAFGQSGAEFGGGLLRVAQQLIYQHFYPVIGSIA</sequence>
<proteinExistence type="predicted"/>
<organism evidence="1 2">
    <name type="scientific">Streptomyces ipomoeae 91-03</name>
    <dbReference type="NCBI Taxonomy" id="698759"/>
    <lineage>
        <taxon>Bacteria</taxon>
        <taxon>Bacillati</taxon>
        <taxon>Actinomycetota</taxon>
        <taxon>Actinomycetes</taxon>
        <taxon>Kitasatosporales</taxon>
        <taxon>Streptomycetaceae</taxon>
        <taxon>Streptomyces</taxon>
    </lineage>
</organism>
<reference evidence="1 2" key="1">
    <citation type="submission" date="2012-11" db="EMBL/GenBank/DDBJ databases">
        <authorList>
            <person name="Huguet-Tapia J.C."/>
            <person name="Durkin A.S."/>
            <person name="Pettis G.S."/>
            <person name="Badger J.H."/>
        </authorList>
    </citation>
    <scope>NUCLEOTIDE SEQUENCE [LARGE SCALE GENOMIC DNA]</scope>
    <source>
        <strain evidence="1 2">91-03</strain>
    </source>
</reference>
<gene>
    <name evidence="1" type="ORF">STRIP9103_03241</name>
</gene>
<evidence type="ECO:0000313" key="1">
    <source>
        <dbReference type="EMBL" id="EKX63506.1"/>
    </source>
</evidence>
<dbReference type="Proteomes" id="UP000010411">
    <property type="component" value="Unassembled WGS sequence"/>
</dbReference>
<keyword evidence="2" id="KW-1185">Reference proteome</keyword>
<dbReference type="EMBL" id="AEJC01000428">
    <property type="protein sequence ID" value="EKX63506.1"/>
    <property type="molecule type" value="Genomic_DNA"/>
</dbReference>
<dbReference type="AlphaFoldDB" id="L1KRS9"/>
<comment type="caution">
    <text evidence="1">The sequence shown here is derived from an EMBL/GenBank/DDBJ whole genome shotgun (WGS) entry which is preliminary data.</text>
</comment>